<evidence type="ECO:0000313" key="4">
    <source>
        <dbReference type="Proteomes" id="UP000524246"/>
    </source>
</evidence>
<reference evidence="3 4" key="1">
    <citation type="journal article" date="2020" name="Biotechnol. Biofuels">
        <title>New insights from the biogas microbiome by comprehensive genome-resolved metagenomics of nearly 1600 species originating from multiple anaerobic digesters.</title>
        <authorList>
            <person name="Campanaro S."/>
            <person name="Treu L."/>
            <person name="Rodriguez-R L.M."/>
            <person name="Kovalovszki A."/>
            <person name="Ziels R.M."/>
            <person name="Maus I."/>
            <person name="Zhu X."/>
            <person name="Kougias P.G."/>
            <person name="Basile A."/>
            <person name="Luo G."/>
            <person name="Schluter A."/>
            <person name="Konstantinidis K.T."/>
            <person name="Angelidaki I."/>
        </authorList>
    </citation>
    <scope>NUCLEOTIDE SEQUENCE [LARGE SCALE GENOMIC DNA]</scope>
    <source>
        <strain evidence="3">AS27yjCOA_65</strain>
    </source>
</reference>
<dbReference type="PANTHER" id="PTHR37023">
    <property type="entry name" value="TRANSPOSASE"/>
    <property type="match status" value="1"/>
</dbReference>
<dbReference type="GO" id="GO:0003677">
    <property type="term" value="F:DNA binding"/>
    <property type="evidence" value="ECO:0007669"/>
    <property type="project" value="InterPro"/>
</dbReference>
<dbReference type="EMBL" id="JAAZON010000621">
    <property type="protein sequence ID" value="NMC64192.1"/>
    <property type="molecule type" value="Genomic_DNA"/>
</dbReference>
<dbReference type="Pfam" id="PF14319">
    <property type="entry name" value="Zn_Tnp_IS91"/>
    <property type="match status" value="1"/>
</dbReference>
<comment type="caution">
    <text evidence="3">The sequence shown here is derived from an EMBL/GenBank/DDBJ whole genome shotgun (WGS) entry which is preliminary data.</text>
</comment>
<dbReference type="GO" id="GO:0004803">
    <property type="term" value="F:transposase activity"/>
    <property type="evidence" value="ECO:0007669"/>
    <property type="project" value="InterPro"/>
</dbReference>
<dbReference type="Pfam" id="PF04986">
    <property type="entry name" value="Y2_Tnp"/>
    <property type="match status" value="1"/>
</dbReference>
<evidence type="ECO:0000313" key="3">
    <source>
        <dbReference type="EMBL" id="NMC64192.1"/>
    </source>
</evidence>
<evidence type="ECO:0000259" key="2">
    <source>
        <dbReference type="Pfam" id="PF14319"/>
    </source>
</evidence>
<feature type="domain" description="Transposase IS801/IS1294" evidence="1">
    <location>
        <begin position="170"/>
        <end position="340"/>
    </location>
</feature>
<dbReference type="Proteomes" id="UP000524246">
    <property type="component" value="Unassembled WGS sequence"/>
</dbReference>
<dbReference type="AlphaFoldDB" id="A0A7X9FU17"/>
<feature type="domain" description="Transposase zinc-binding" evidence="2">
    <location>
        <begin position="35"/>
        <end position="127"/>
    </location>
</feature>
<protein>
    <submittedName>
        <fullName evidence="3">Transposase</fullName>
    </submittedName>
</protein>
<dbReference type="PANTHER" id="PTHR37023:SF1">
    <property type="entry name" value="ISSOD25 TRANSPOSASE TNPA_ISSOD25"/>
    <property type="match status" value="1"/>
</dbReference>
<accession>A0A7X9FU17</accession>
<name>A0A7X9FU17_9DELT</name>
<gene>
    <name evidence="3" type="ORF">GYA55_13590</name>
</gene>
<dbReference type="GO" id="GO:0006313">
    <property type="term" value="P:DNA transposition"/>
    <property type="evidence" value="ECO:0007669"/>
    <property type="project" value="InterPro"/>
</dbReference>
<dbReference type="InterPro" id="IPR007069">
    <property type="entry name" value="Transposase_32"/>
</dbReference>
<proteinExistence type="predicted"/>
<dbReference type="InterPro" id="IPR026889">
    <property type="entry name" value="Zn_Tnp"/>
</dbReference>
<evidence type="ECO:0000259" key="1">
    <source>
        <dbReference type="Pfam" id="PF04986"/>
    </source>
</evidence>
<organism evidence="3 4">
    <name type="scientific">SAR324 cluster bacterium</name>
    <dbReference type="NCBI Taxonomy" id="2024889"/>
    <lineage>
        <taxon>Bacteria</taxon>
        <taxon>Deltaproteobacteria</taxon>
        <taxon>SAR324 cluster</taxon>
    </lineage>
</organism>
<sequence length="430" mass="49211">MATYSLSRKRQIEYSARRPTKTDLYRLVFNYRDTFERSWETFFQHDYGALRHEVLDALDKYLNCGILAHGVARAVCPKCNNSILVAFSCKRRCLCPSCDAKRSLVFTENLVSNILLPYPQRHLVFSIPKRLRCYFRFNRKLMSHLYAAAWNAWDDYVQEETSASDDAHTGMVSALHTAGDLLAWHPHSHNIALSGAVDACGNFHELPLTLNTDRVCELFRNNVFSALVKENLLDEETVDSMKTWVHSGFSVFASEPIAFNDKDRLLFLARYLKRCPVSNERMEIDESDECNPIVKYSSYRDNKVSTRTFTPLKFLAEISQHLPLIWEQTTRFFGLYSARTRGAAAKTKLSASNNEFSPIENEPARKPSISWAKAMKQVFNVDPLTCPRCGEIMKIKSFIHDSKEIKRICQNLGIVPWRAPPAMAIISLAA</sequence>